<dbReference type="STRING" id="479433.Caci_2119"/>
<evidence type="ECO:0000313" key="1">
    <source>
        <dbReference type="EMBL" id="ACU71038.1"/>
    </source>
</evidence>
<keyword evidence="2" id="KW-1185">Reference proteome</keyword>
<dbReference type="Proteomes" id="UP000000851">
    <property type="component" value="Chromosome"/>
</dbReference>
<dbReference type="AlphaFoldDB" id="C7QHL3"/>
<dbReference type="EMBL" id="CP001700">
    <property type="protein sequence ID" value="ACU71038.1"/>
    <property type="molecule type" value="Genomic_DNA"/>
</dbReference>
<dbReference type="RefSeq" id="WP_012786331.1">
    <property type="nucleotide sequence ID" value="NC_013131.1"/>
</dbReference>
<sequence>MALIKVHLDRTVAAVRAALPEDEVAEFNAAMETTHADEWRQIFERWFHRAVLQEAGLLADIKAGVSHATGDGIPFDEAFPGYRERWEREQGLRAA</sequence>
<accession>C7QHL3</accession>
<dbReference type="InParanoid" id="C7QHL3"/>
<gene>
    <name evidence="1" type="ordered locus">Caci_2119</name>
</gene>
<protein>
    <submittedName>
        <fullName evidence="1">Uncharacterized protein</fullName>
    </submittedName>
</protein>
<dbReference type="KEGG" id="cai:Caci_2119"/>
<organism evidence="1 2">
    <name type="scientific">Catenulispora acidiphila (strain DSM 44928 / JCM 14897 / NBRC 102108 / NRRL B-24433 / ID139908)</name>
    <dbReference type="NCBI Taxonomy" id="479433"/>
    <lineage>
        <taxon>Bacteria</taxon>
        <taxon>Bacillati</taxon>
        <taxon>Actinomycetota</taxon>
        <taxon>Actinomycetes</taxon>
        <taxon>Catenulisporales</taxon>
        <taxon>Catenulisporaceae</taxon>
        <taxon>Catenulispora</taxon>
    </lineage>
</organism>
<name>C7QHL3_CATAD</name>
<dbReference type="HOGENOM" id="CLU_2367706_0_0_11"/>
<proteinExistence type="predicted"/>
<reference evidence="1 2" key="1">
    <citation type="journal article" date="2009" name="Stand. Genomic Sci.">
        <title>Complete genome sequence of Catenulispora acidiphila type strain (ID 139908).</title>
        <authorList>
            <person name="Copeland A."/>
            <person name="Lapidus A."/>
            <person name="Glavina Del Rio T."/>
            <person name="Nolan M."/>
            <person name="Lucas S."/>
            <person name="Chen F."/>
            <person name="Tice H."/>
            <person name="Cheng J.F."/>
            <person name="Bruce D."/>
            <person name="Goodwin L."/>
            <person name="Pitluck S."/>
            <person name="Mikhailova N."/>
            <person name="Pati A."/>
            <person name="Ivanova N."/>
            <person name="Mavromatis K."/>
            <person name="Chen A."/>
            <person name="Palaniappan K."/>
            <person name="Chain P."/>
            <person name="Land M."/>
            <person name="Hauser L."/>
            <person name="Chang Y.J."/>
            <person name="Jeffries C.D."/>
            <person name="Chertkov O."/>
            <person name="Brettin T."/>
            <person name="Detter J.C."/>
            <person name="Han C."/>
            <person name="Ali Z."/>
            <person name="Tindall B.J."/>
            <person name="Goker M."/>
            <person name="Bristow J."/>
            <person name="Eisen J.A."/>
            <person name="Markowitz V."/>
            <person name="Hugenholtz P."/>
            <person name="Kyrpides N.C."/>
            <person name="Klenk H.P."/>
        </authorList>
    </citation>
    <scope>NUCLEOTIDE SEQUENCE [LARGE SCALE GENOMIC DNA]</scope>
    <source>
        <strain evidence="2">DSM 44928 / JCM 14897 / NBRC 102108 / NRRL B-24433 / ID139908</strain>
    </source>
</reference>
<evidence type="ECO:0000313" key="2">
    <source>
        <dbReference type="Proteomes" id="UP000000851"/>
    </source>
</evidence>